<name>A0A9J5YUE7_SOLCO</name>
<reference evidence="2 3" key="1">
    <citation type="submission" date="2020-09" db="EMBL/GenBank/DDBJ databases">
        <title>De no assembly of potato wild relative species, Solanum commersonii.</title>
        <authorList>
            <person name="Cho K."/>
        </authorList>
    </citation>
    <scope>NUCLEOTIDE SEQUENCE [LARGE SCALE GENOMIC DNA]</scope>
    <source>
        <strain evidence="2">LZ3.2</strain>
        <tissue evidence="2">Leaf</tissue>
    </source>
</reference>
<keyword evidence="1" id="KW-0812">Transmembrane</keyword>
<dbReference type="OrthoDB" id="1298065at2759"/>
<dbReference type="AlphaFoldDB" id="A0A9J5YUE7"/>
<keyword evidence="1" id="KW-0472">Membrane</keyword>
<evidence type="ECO:0000256" key="1">
    <source>
        <dbReference type="SAM" id="Phobius"/>
    </source>
</evidence>
<dbReference type="PANTHER" id="PTHR46238:SF8">
    <property type="entry name" value="ENDONUCLEASE_EXONUCLEASE_PHOSPHATASE DOMAIN-CONTAINING PROTEIN"/>
    <property type="match status" value="1"/>
</dbReference>
<evidence type="ECO:0000313" key="3">
    <source>
        <dbReference type="Proteomes" id="UP000824120"/>
    </source>
</evidence>
<feature type="transmembrane region" description="Helical" evidence="1">
    <location>
        <begin position="66"/>
        <end position="83"/>
    </location>
</feature>
<protein>
    <submittedName>
        <fullName evidence="2">Uncharacterized protein</fullName>
    </submittedName>
</protein>
<keyword evidence="3" id="KW-1185">Reference proteome</keyword>
<organism evidence="2 3">
    <name type="scientific">Solanum commersonii</name>
    <name type="common">Commerson's wild potato</name>
    <name type="synonym">Commerson's nightshade</name>
    <dbReference type="NCBI Taxonomy" id="4109"/>
    <lineage>
        <taxon>Eukaryota</taxon>
        <taxon>Viridiplantae</taxon>
        <taxon>Streptophyta</taxon>
        <taxon>Embryophyta</taxon>
        <taxon>Tracheophyta</taxon>
        <taxon>Spermatophyta</taxon>
        <taxon>Magnoliopsida</taxon>
        <taxon>eudicotyledons</taxon>
        <taxon>Gunneridae</taxon>
        <taxon>Pentapetalae</taxon>
        <taxon>asterids</taxon>
        <taxon>lamiids</taxon>
        <taxon>Solanales</taxon>
        <taxon>Solanaceae</taxon>
        <taxon>Solanoideae</taxon>
        <taxon>Solaneae</taxon>
        <taxon>Solanum</taxon>
    </lineage>
</organism>
<comment type="caution">
    <text evidence="2">The sequence shown here is derived from an EMBL/GenBank/DDBJ whole genome shotgun (WGS) entry which is preliminary data.</text>
</comment>
<keyword evidence="1" id="KW-1133">Transmembrane helix</keyword>
<sequence length="93" mass="10958">MVVRSAILYGEECWPVKNSHVQKLRVAEMRMSGWMCGYTMRDRIRNEVIPNKVGVTSMMDKMREHGFFATIFAIDTCFLYVFLELRVYPKQSL</sequence>
<gene>
    <name evidence="2" type="ORF">H5410_034762</name>
</gene>
<dbReference type="EMBL" id="JACXVP010000006">
    <property type="protein sequence ID" value="KAG5603392.1"/>
    <property type="molecule type" value="Genomic_DNA"/>
</dbReference>
<proteinExistence type="predicted"/>
<accession>A0A9J5YUE7</accession>
<dbReference type="PANTHER" id="PTHR46238">
    <property type="entry name" value="REVERSE TRANSCRIPTASE DOMAIN-CONTAINING PROTEIN"/>
    <property type="match status" value="1"/>
</dbReference>
<dbReference type="Proteomes" id="UP000824120">
    <property type="component" value="Chromosome 6"/>
</dbReference>
<evidence type="ECO:0000313" key="2">
    <source>
        <dbReference type="EMBL" id="KAG5603392.1"/>
    </source>
</evidence>